<sequence length="22" mass="2528">MYASTFLDGQGSRYGRFVRKTS</sequence>
<dbReference type="AlphaFoldDB" id="A0A381PV09"/>
<evidence type="ECO:0000313" key="1">
    <source>
        <dbReference type="EMBL" id="SUZ70906.1"/>
    </source>
</evidence>
<proteinExistence type="predicted"/>
<organism evidence="1">
    <name type="scientific">marine metagenome</name>
    <dbReference type="NCBI Taxonomy" id="408172"/>
    <lineage>
        <taxon>unclassified sequences</taxon>
        <taxon>metagenomes</taxon>
        <taxon>ecological metagenomes</taxon>
    </lineage>
</organism>
<accession>A0A381PV09</accession>
<gene>
    <name evidence="1" type="ORF">METZ01_LOCUS23760</name>
</gene>
<dbReference type="EMBL" id="UINC01001105">
    <property type="protein sequence ID" value="SUZ70906.1"/>
    <property type="molecule type" value="Genomic_DNA"/>
</dbReference>
<reference evidence="1" key="1">
    <citation type="submission" date="2018-05" db="EMBL/GenBank/DDBJ databases">
        <authorList>
            <person name="Lanie J.A."/>
            <person name="Ng W.-L."/>
            <person name="Kazmierczak K.M."/>
            <person name="Andrzejewski T.M."/>
            <person name="Davidsen T.M."/>
            <person name="Wayne K.J."/>
            <person name="Tettelin H."/>
            <person name="Glass J.I."/>
            <person name="Rusch D."/>
            <person name="Podicherti R."/>
            <person name="Tsui H.-C.T."/>
            <person name="Winkler M.E."/>
        </authorList>
    </citation>
    <scope>NUCLEOTIDE SEQUENCE</scope>
</reference>
<protein>
    <submittedName>
        <fullName evidence="1">Uncharacterized protein</fullName>
    </submittedName>
</protein>
<name>A0A381PV09_9ZZZZ</name>